<evidence type="ECO:0000256" key="2">
    <source>
        <dbReference type="SAM" id="SignalP"/>
    </source>
</evidence>
<comment type="caution">
    <text evidence="3">The sequence shown here is derived from an EMBL/GenBank/DDBJ whole genome shotgun (WGS) entry which is preliminary data.</text>
</comment>
<reference evidence="3 4" key="1">
    <citation type="journal article" date="2024" name="Commun. Biol.">
        <title>Comparative genomic analysis of thermophilic fungi reveals convergent evolutionary adaptations and gene losses.</title>
        <authorList>
            <person name="Steindorff A.S."/>
            <person name="Aguilar-Pontes M.V."/>
            <person name="Robinson A.J."/>
            <person name="Andreopoulos B."/>
            <person name="LaButti K."/>
            <person name="Kuo A."/>
            <person name="Mondo S."/>
            <person name="Riley R."/>
            <person name="Otillar R."/>
            <person name="Haridas S."/>
            <person name="Lipzen A."/>
            <person name="Grimwood J."/>
            <person name="Schmutz J."/>
            <person name="Clum A."/>
            <person name="Reid I.D."/>
            <person name="Moisan M.C."/>
            <person name="Butler G."/>
            <person name="Nguyen T.T.M."/>
            <person name="Dewar K."/>
            <person name="Conant G."/>
            <person name="Drula E."/>
            <person name="Henrissat B."/>
            <person name="Hansel C."/>
            <person name="Singer S."/>
            <person name="Hutchinson M.I."/>
            <person name="de Vries R.P."/>
            <person name="Natvig D.O."/>
            <person name="Powell A.J."/>
            <person name="Tsang A."/>
            <person name="Grigoriev I.V."/>
        </authorList>
    </citation>
    <scope>NUCLEOTIDE SEQUENCE [LARGE SCALE GENOMIC DNA]</scope>
    <source>
        <strain evidence="3 4">CBS 494.80</strain>
    </source>
</reference>
<organism evidence="3 4">
    <name type="scientific">Oculimacula yallundae</name>
    <dbReference type="NCBI Taxonomy" id="86028"/>
    <lineage>
        <taxon>Eukaryota</taxon>
        <taxon>Fungi</taxon>
        <taxon>Dikarya</taxon>
        <taxon>Ascomycota</taxon>
        <taxon>Pezizomycotina</taxon>
        <taxon>Leotiomycetes</taxon>
        <taxon>Helotiales</taxon>
        <taxon>Ploettnerulaceae</taxon>
        <taxon>Oculimacula</taxon>
    </lineage>
</organism>
<evidence type="ECO:0000313" key="3">
    <source>
        <dbReference type="EMBL" id="KAL2070189.1"/>
    </source>
</evidence>
<feature type="compositionally biased region" description="Low complexity" evidence="1">
    <location>
        <begin position="292"/>
        <end position="309"/>
    </location>
</feature>
<gene>
    <name evidence="3" type="ORF">VTL71DRAFT_13215</name>
</gene>
<sequence length="473" mass="50186">MKSTLILLPALAALCQAAALLQDADILERDEVSPRQVTIVVTLTTTKTSAAPLYTTSTKYTTLPTQVVTKTQTITKPYSPPETTSTVVVTVTAKPTTVTPRPVTVTFYPTTSKSARPPVTITVTVAPPEATEEPEDPEESPANSWQVTRTLPVFTFGKRAPSPAPEADPQRGHRPTRGGGWGPGGQQTIVETQTIKETVTYYPPIATGITRTITITPTVSSSQSTFVSTIYFTPAPVSTRGPVIVTSTITITPTITAAPTSVIKTITPSPTTKSTVRLTVTIWDGGIQGRSPQTLGLPTRTGGLLPTETDYPEDPEEETPEWTDPDSEPTYVLGTPSRTVNVSPTPVNPDPITTKKASTTKQPIPPPATTNDFTLGQPTRTVNVSPTYVAEPTTKKPWWYQPPTTVTVTKYQPQPTGTLIVNSATLPVLTLGGKRALGERQGGAADADVTRSATFAEGAPVKSGGFVTSTLRA</sequence>
<evidence type="ECO:0000256" key="1">
    <source>
        <dbReference type="SAM" id="MobiDB-lite"/>
    </source>
</evidence>
<proteinExistence type="predicted"/>
<feature type="signal peptide" evidence="2">
    <location>
        <begin position="1"/>
        <end position="17"/>
    </location>
</feature>
<keyword evidence="2" id="KW-0732">Signal</keyword>
<feature type="chain" id="PRO_5045988986" evidence="2">
    <location>
        <begin position="18"/>
        <end position="473"/>
    </location>
</feature>
<evidence type="ECO:0000313" key="4">
    <source>
        <dbReference type="Proteomes" id="UP001595075"/>
    </source>
</evidence>
<dbReference type="EMBL" id="JAZHXI010000006">
    <property type="protein sequence ID" value="KAL2070189.1"/>
    <property type="molecule type" value="Genomic_DNA"/>
</dbReference>
<feature type="compositionally biased region" description="Polar residues" evidence="1">
    <location>
        <begin position="336"/>
        <end position="345"/>
    </location>
</feature>
<keyword evidence="4" id="KW-1185">Reference proteome</keyword>
<name>A0ABR4CM07_9HELO</name>
<feature type="region of interest" description="Disordered" evidence="1">
    <location>
        <begin position="157"/>
        <end position="187"/>
    </location>
</feature>
<accession>A0ABR4CM07</accession>
<protein>
    <submittedName>
        <fullName evidence="3">Uncharacterized protein</fullName>
    </submittedName>
</protein>
<feature type="compositionally biased region" description="Acidic residues" evidence="1">
    <location>
        <begin position="310"/>
        <end position="327"/>
    </location>
</feature>
<feature type="compositionally biased region" description="Polar residues" evidence="1">
    <location>
        <begin position="369"/>
        <end position="379"/>
    </location>
</feature>
<feature type="region of interest" description="Disordered" evidence="1">
    <location>
        <begin position="289"/>
        <end position="379"/>
    </location>
</feature>
<dbReference type="Proteomes" id="UP001595075">
    <property type="component" value="Unassembled WGS sequence"/>
</dbReference>